<evidence type="ECO:0000313" key="5">
    <source>
        <dbReference type="Proteomes" id="UP000318431"/>
    </source>
</evidence>
<dbReference type="PANTHER" id="PTHR21240">
    <property type="entry name" value="2-AMINO-3-CARBOXYLMUCONATE-6-SEMIALDEHYDE DECARBOXYLASE"/>
    <property type="match status" value="1"/>
</dbReference>
<dbReference type="Proteomes" id="UP000318431">
    <property type="component" value="Unassembled WGS sequence"/>
</dbReference>
<gene>
    <name evidence="4" type="ORF">IP91_01387</name>
</gene>
<comment type="caution">
    <text evidence="4">The sequence shown here is derived from an EMBL/GenBank/DDBJ whole genome shotgun (WGS) entry which is preliminary data.</text>
</comment>
<dbReference type="SUPFAM" id="SSF51556">
    <property type="entry name" value="Metallo-dependent hydrolases"/>
    <property type="match status" value="1"/>
</dbReference>
<dbReference type="GO" id="GO:0016831">
    <property type="term" value="F:carboxy-lyase activity"/>
    <property type="evidence" value="ECO:0007669"/>
    <property type="project" value="InterPro"/>
</dbReference>
<feature type="chain" id="PRO_5021860677" evidence="2">
    <location>
        <begin position="27"/>
        <end position="366"/>
    </location>
</feature>
<name>A0A562RFB0_9BURK</name>
<accession>A0A562RFB0</accession>
<dbReference type="InterPro" id="IPR032466">
    <property type="entry name" value="Metal_Hydrolase"/>
</dbReference>
<feature type="domain" description="Amidohydrolase-related" evidence="3">
    <location>
        <begin position="95"/>
        <end position="361"/>
    </location>
</feature>
<evidence type="ECO:0000259" key="3">
    <source>
        <dbReference type="Pfam" id="PF04909"/>
    </source>
</evidence>
<dbReference type="GO" id="GO:0005737">
    <property type="term" value="C:cytoplasm"/>
    <property type="evidence" value="ECO:0007669"/>
    <property type="project" value="TreeGrafter"/>
</dbReference>
<proteinExistence type="predicted"/>
<keyword evidence="4" id="KW-0378">Hydrolase</keyword>
<dbReference type="InterPro" id="IPR006680">
    <property type="entry name" value="Amidohydro-rel"/>
</dbReference>
<sequence length="366" mass="41186">MTVMTRLAVSFTVSFATALLCAGASAAPADTYTDADFAKVEKIDAHMHLHGALPLFMQRAQQDNVRILTINVDYPDFPALPEQERVALDLHKRYPHDVAFATTFATDKFETPGWAKATNAQLDRTLAAGAVGVKVWKNLGMHLRDHAGKAVLIDDPRLKPVFDHLEGKGTLVLIHQAEPLNCWLPVEKMTTASDREYFTKHPQYHMYGKTEWPSHEQLLGARDHLLQLHPKMRAVGVHLASLEWDVDELAKFLERFPKASVDLSARIAHLQHQAIANRTKVRDFMIRYQDRILYGTDLASSGSQPDADFAADAHKAWVSDWAFLTSDRQLTSPELAKPFQGLALPRAVVDKIYAKNARREFPQAWH</sequence>
<protein>
    <submittedName>
        <fullName evidence="4">Amidohydrolase family protein</fullName>
    </submittedName>
</protein>
<feature type="signal peptide" evidence="2">
    <location>
        <begin position="1"/>
        <end position="26"/>
    </location>
</feature>
<dbReference type="Pfam" id="PF04909">
    <property type="entry name" value="Amidohydro_2"/>
    <property type="match status" value="1"/>
</dbReference>
<keyword evidence="2" id="KW-0732">Signal</keyword>
<dbReference type="InterPro" id="IPR032465">
    <property type="entry name" value="ACMSD"/>
</dbReference>
<dbReference type="GO" id="GO:0019748">
    <property type="term" value="P:secondary metabolic process"/>
    <property type="evidence" value="ECO:0007669"/>
    <property type="project" value="TreeGrafter"/>
</dbReference>
<evidence type="ECO:0000313" key="4">
    <source>
        <dbReference type="EMBL" id="TWI67274.1"/>
    </source>
</evidence>
<keyword evidence="5" id="KW-1185">Reference proteome</keyword>
<dbReference type="GO" id="GO:0016787">
    <property type="term" value="F:hydrolase activity"/>
    <property type="evidence" value="ECO:0007669"/>
    <property type="project" value="UniProtKB-KW"/>
</dbReference>
<dbReference type="AlphaFoldDB" id="A0A562RFB0"/>
<dbReference type="PANTHER" id="PTHR21240:SF28">
    <property type="entry name" value="ISO-OROTATE DECARBOXYLASE (EUROFUNG)"/>
    <property type="match status" value="1"/>
</dbReference>
<dbReference type="RefSeq" id="WP_199754527.1">
    <property type="nucleotide sequence ID" value="NZ_VLLB01000002.1"/>
</dbReference>
<keyword evidence="1" id="KW-0456">Lyase</keyword>
<organism evidence="4 5">
    <name type="scientific">Pseudoduganella lurida</name>
    <dbReference type="NCBI Taxonomy" id="1036180"/>
    <lineage>
        <taxon>Bacteria</taxon>
        <taxon>Pseudomonadati</taxon>
        <taxon>Pseudomonadota</taxon>
        <taxon>Betaproteobacteria</taxon>
        <taxon>Burkholderiales</taxon>
        <taxon>Oxalobacteraceae</taxon>
        <taxon>Telluria group</taxon>
        <taxon>Pseudoduganella</taxon>
    </lineage>
</organism>
<reference evidence="4 5" key="1">
    <citation type="journal article" date="2015" name="Stand. Genomic Sci.">
        <title>Genomic Encyclopedia of Bacterial and Archaeal Type Strains, Phase III: the genomes of soil and plant-associated and newly described type strains.</title>
        <authorList>
            <person name="Whitman W.B."/>
            <person name="Woyke T."/>
            <person name="Klenk H.P."/>
            <person name="Zhou Y."/>
            <person name="Lilburn T.G."/>
            <person name="Beck B.J."/>
            <person name="De Vos P."/>
            <person name="Vandamme P."/>
            <person name="Eisen J.A."/>
            <person name="Garrity G."/>
            <person name="Hugenholtz P."/>
            <person name="Kyrpides N.C."/>
        </authorList>
    </citation>
    <scope>NUCLEOTIDE SEQUENCE [LARGE SCALE GENOMIC DNA]</scope>
    <source>
        <strain evidence="4 5">CGMCC 1.10822</strain>
    </source>
</reference>
<dbReference type="EMBL" id="VLLB01000002">
    <property type="protein sequence ID" value="TWI67274.1"/>
    <property type="molecule type" value="Genomic_DNA"/>
</dbReference>
<dbReference type="Gene3D" id="3.20.20.140">
    <property type="entry name" value="Metal-dependent hydrolases"/>
    <property type="match status" value="1"/>
</dbReference>
<evidence type="ECO:0000256" key="2">
    <source>
        <dbReference type="SAM" id="SignalP"/>
    </source>
</evidence>
<evidence type="ECO:0000256" key="1">
    <source>
        <dbReference type="ARBA" id="ARBA00023239"/>
    </source>
</evidence>